<evidence type="ECO:0000259" key="2">
    <source>
        <dbReference type="Pfam" id="PF24764"/>
    </source>
</evidence>
<dbReference type="AlphaFoldDB" id="A0AAD7IEV0"/>
<feature type="compositionally biased region" description="Acidic residues" evidence="1">
    <location>
        <begin position="144"/>
        <end position="156"/>
    </location>
</feature>
<dbReference type="Proteomes" id="UP001215598">
    <property type="component" value="Unassembled WGS sequence"/>
</dbReference>
<proteinExistence type="predicted"/>
<dbReference type="EMBL" id="JARKIB010000100">
    <property type="protein sequence ID" value="KAJ7741127.1"/>
    <property type="molecule type" value="Genomic_DNA"/>
</dbReference>
<feature type="region of interest" description="Disordered" evidence="1">
    <location>
        <begin position="121"/>
        <end position="156"/>
    </location>
</feature>
<accession>A0AAD7IEV0</accession>
<feature type="domain" description="Integrase core" evidence="2">
    <location>
        <begin position="4"/>
        <end position="88"/>
    </location>
</feature>
<evidence type="ECO:0000256" key="1">
    <source>
        <dbReference type="SAM" id="MobiDB-lite"/>
    </source>
</evidence>
<comment type="caution">
    <text evidence="3">The sequence shown here is derived from an EMBL/GenBank/DDBJ whole genome shotgun (WGS) entry which is preliminary data.</text>
</comment>
<protein>
    <recommendedName>
        <fullName evidence="2">Integrase core domain-containing protein</fullName>
    </recommendedName>
</protein>
<keyword evidence="4" id="KW-1185">Reference proteome</keyword>
<dbReference type="InterPro" id="IPR058913">
    <property type="entry name" value="Integrase_dom_put"/>
</dbReference>
<gene>
    <name evidence="3" type="ORF">B0H16DRAFT_1324094</name>
</gene>
<feature type="non-terminal residue" evidence="3">
    <location>
        <position position="1"/>
    </location>
</feature>
<name>A0AAD7IEV0_9AGAR</name>
<evidence type="ECO:0000313" key="4">
    <source>
        <dbReference type="Proteomes" id="UP001215598"/>
    </source>
</evidence>
<evidence type="ECO:0000313" key="3">
    <source>
        <dbReference type="EMBL" id="KAJ7741127.1"/>
    </source>
</evidence>
<sequence length="273" mass="31278">FCSSTHNTRIERLWVEVGSQFARRWRAFFYRREALHGLNRSNPHHLWLLHLLFLDMINADCADFRAEWNCHPISGEGHNQSPNGMCFVGQAQQGIYVDDYENIYPTILERYYGVHGRTVHRTSGQTGAGQLDDEDVPLPPPVRDEDEDSEDESGMDDVDEDLAQQIEDAHAGNFHHDPVPVPKHTNPFPDDETMQLFHDALSAAEEVELIPEGYGLLPDEWVDGVYPSFEILKSGRRGTKQLRVALPDLIWRPRAEMWGRGLAILDQLSYMNE</sequence>
<dbReference type="Pfam" id="PF24764">
    <property type="entry name" value="rva_4"/>
    <property type="match status" value="1"/>
</dbReference>
<organism evidence="3 4">
    <name type="scientific">Mycena metata</name>
    <dbReference type="NCBI Taxonomy" id="1033252"/>
    <lineage>
        <taxon>Eukaryota</taxon>
        <taxon>Fungi</taxon>
        <taxon>Dikarya</taxon>
        <taxon>Basidiomycota</taxon>
        <taxon>Agaricomycotina</taxon>
        <taxon>Agaricomycetes</taxon>
        <taxon>Agaricomycetidae</taxon>
        <taxon>Agaricales</taxon>
        <taxon>Marasmiineae</taxon>
        <taxon>Mycenaceae</taxon>
        <taxon>Mycena</taxon>
    </lineage>
</organism>
<reference evidence="3" key="1">
    <citation type="submission" date="2023-03" db="EMBL/GenBank/DDBJ databases">
        <title>Massive genome expansion in bonnet fungi (Mycena s.s.) driven by repeated elements and novel gene families across ecological guilds.</title>
        <authorList>
            <consortium name="Lawrence Berkeley National Laboratory"/>
            <person name="Harder C.B."/>
            <person name="Miyauchi S."/>
            <person name="Viragh M."/>
            <person name="Kuo A."/>
            <person name="Thoen E."/>
            <person name="Andreopoulos B."/>
            <person name="Lu D."/>
            <person name="Skrede I."/>
            <person name="Drula E."/>
            <person name="Henrissat B."/>
            <person name="Morin E."/>
            <person name="Kohler A."/>
            <person name="Barry K."/>
            <person name="LaButti K."/>
            <person name="Morin E."/>
            <person name="Salamov A."/>
            <person name="Lipzen A."/>
            <person name="Mereny Z."/>
            <person name="Hegedus B."/>
            <person name="Baldrian P."/>
            <person name="Stursova M."/>
            <person name="Weitz H."/>
            <person name="Taylor A."/>
            <person name="Grigoriev I.V."/>
            <person name="Nagy L.G."/>
            <person name="Martin F."/>
            <person name="Kauserud H."/>
        </authorList>
    </citation>
    <scope>NUCLEOTIDE SEQUENCE</scope>
    <source>
        <strain evidence="3">CBHHK182m</strain>
    </source>
</reference>